<dbReference type="PANTHER" id="PTHR40866">
    <property type="entry name" value="BED-TYPE DOMAIN-CONTAINING PROTEIN"/>
    <property type="match status" value="1"/>
</dbReference>
<sequence length="356" mass="39422">MFASLVAVTSPRQAFSPKQISAFFFFKSSLDEDGVLMGYHVCKVHGKQRMHTPRTAAPTRPRATRTVHPNFESDMRDTISAATGTLVSWVSQKANNRYGWLKWVILGSLPLSFCESRETCQYTNWAFVSVDALLSNIESLTKIFESVVEKGIPVDFGLILDDCSFGTEQYQAVYGCCNTPSGTQYPLLSMAPVMDEPRCKFVVGDNCAVYKQLAYPMKVPLIGCASHRLNLAVRDFLGPHEAALDQVQLLVRKLRTLNQAAKLRIKTSLVPVLRPDMRWSSTFSMLERYFRQREFSPDADIVHSPVVEAAVVKDLAGEATSLTAEKASELEPFTVKVGALSSSEVVSSAVKEGFAD</sequence>
<feature type="non-terminal residue" evidence="1">
    <location>
        <position position="1"/>
    </location>
</feature>
<keyword evidence="2" id="KW-1185">Reference proteome</keyword>
<dbReference type="EMBL" id="JAENGY010000462">
    <property type="protein sequence ID" value="KAG6962427.1"/>
    <property type="molecule type" value="Genomic_DNA"/>
</dbReference>
<accession>A0A8J5M4J3</accession>
<organism evidence="1 2">
    <name type="scientific">Phytophthora aleatoria</name>
    <dbReference type="NCBI Taxonomy" id="2496075"/>
    <lineage>
        <taxon>Eukaryota</taxon>
        <taxon>Sar</taxon>
        <taxon>Stramenopiles</taxon>
        <taxon>Oomycota</taxon>
        <taxon>Peronosporomycetes</taxon>
        <taxon>Peronosporales</taxon>
        <taxon>Peronosporaceae</taxon>
        <taxon>Phytophthora</taxon>
    </lineage>
</organism>
<evidence type="ECO:0000313" key="2">
    <source>
        <dbReference type="Proteomes" id="UP000709295"/>
    </source>
</evidence>
<evidence type="ECO:0000313" key="1">
    <source>
        <dbReference type="EMBL" id="KAG6962427.1"/>
    </source>
</evidence>
<reference evidence="1" key="1">
    <citation type="submission" date="2021-01" db="EMBL/GenBank/DDBJ databases">
        <title>Phytophthora aleatoria, a newly-described species from Pinus radiata is distinct from Phytophthora cactorum isolates based on comparative genomics.</title>
        <authorList>
            <person name="Mcdougal R."/>
            <person name="Panda P."/>
            <person name="Williams N."/>
            <person name="Studholme D.J."/>
        </authorList>
    </citation>
    <scope>NUCLEOTIDE SEQUENCE</scope>
    <source>
        <strain evidence="1">NZFS 4037</strain>
    </source>
</reference>
<proteinExistence type="predicted"/>
<protein>
    <submittedName>
        <fullName evidence="1">Uncharacterized protein</fullName>
    </submittedName>
</protein>
<dbReference type="AlphaFoldDB" id="A0A8J5M4J3"/>
<comment type="caution">
    <text evidence="1">The sequence shown here is derived from an EMBL/GenBank/DDBJ whole genome shotgun (WGS) entry which is preliminary data.</text>
</comment>
<name>A0A8J5M4J3_9STRA</name>
<gene>
    <name evidence="1" type="ORF">JG688_00008604</name>
</gene>
<dbReference type="PANTHER" id="PTHR40866:SF1">
    <property type="entry name" value="BED-TYPE DOMAIN-CONTAINING PROTEIN"/>
    <property type="match status" value="1"/>
</dbReference>
<dbReference type="Proteomes" id="UP000709295">
    <property type="component" value="Unassembled WGS sequence"/>
</dbReference>